<keyword evidence="1" id="KW-0732">Signal</keyword>
<dbReference type="SUPFAM" id="SSF51126">
    <property type="entry name" value="Pectin lyase-like"/>
    <property type="match status" value="1"/>
</dbReference>
<dbReference type="InterPro" id="IPR012334">
    <property type="entry name" value="Pectin_lyas_fold"/>
</dbReference>
<feature type="chain" id="PRO_5016016460" description="Right handed beta helix domain-containing protein" evidence="1">
    <location>
        <begin position="22"/>
        <end position="507"/>
    </location>
</feature>
<sequence>MRLKANSVRAILLVSAVIVTACGDSKATSEAARQDPKPADVDLKIEKVKELPPSVASAGSNPEPVPLPTSGEACNGTPVRTVEALQRAVANSQTIALSAGVFELPQSLRLQTGTTLCGQGADKTTVRGAATWQPGLGLLPKLEDPNAYLFIVEGQNNVTIRDMSLQGPQLHGAVYGKRSQRLTLAGLELRDFMWSSVRTFNMVQTRIHDNDFIDAGGYIEKEIDGKIRRAVGGVLFDQNPQECEVWNNRVRASGKGDRRFFGFKGRSGRNCRFHHNDIRSRFAIEYPFDNIFGFEIDHNYIEGTISIPKFGGGPVLDSSALAVHIHHNVIRRSYAIEFARNNVRINHNLFDFKPQENQGNLISDHGRQPSPGPLLMQNNLIQNVGRGIFWSRPGYNNVEFINNHVRALGNPQPLALFQFNPSTDFQSIKIAGNIFESAPDSPRPLLQDGIGSNAIIENNKLTNILDSGLYANPQTGGSVGPTEPLQFRAGVRDEIQVDQWTTTGVRP</sequence>
<dbReference type="InterPro" id="IPR011050">
    <property type="entry name" value="Pectin_lyase_fold/virulence"/>
</dbReference>
<evidence type="ECO:0000256" key="1">
    <source>
        <dbReference type="SAM" id="SignalP"/>
    </source>
</evidence>
<evidence type="ECO:0008006" key="4">
    <source>
        <dbReference type="Google" id="ProtNLM"/>
    </source>
</evidence>
<evidence type="ECO:0000313" key="2">
    <source>
        <dbReference type="EMBL" id="PZD74126.1"/>
    </source>
</evidence>
<dbReference type="Proteomes" id="UP000248857">
    <property type="component" value="Unassembled WGS sequence"/>
</dbReference>
<keyword evidence="3" id="KW-1185">Reference proteome</keyword>
<gene>
    <name evidence="2" type="ORF">C1752_01363</name>
</gene>
<dbReference type="RefSeq" id="WP_110985327.1">
    <property type="nucleotide sequence ID" value="NZ_CAWNWM010000003.1"/>
</dbReference>
<dbReference type="PROSITE" id="PS51257">
    <property type="entry name" value="PROKAR_LIPOPROTEIN"/>
    <property type="match status" value="1"/>
</dbReference>
<dbReference type="EMBL" id="PQWO01000003">
    <property type="protein sequence ID" value="PZD74126.1"/>
    <property type="molecule type" value="Genomic_DNA"/>
</dbReference>
<dbReference type="AlphaFoldDB" id="A0A2W1JLP0"/>
<dbReference type="OrthoDB" id="569322at2"/>
<reference evidence="2 3" key="1">
    <citation type="journal article" date="2018" name="Sci. Rep.">
        <title>A novel species of the marine cyanobacterium Acaryochloris with a unique pigment content and lifestyle.</title>
        <authorList>
            <person name="Partensky F."/>
            <person name="Six C."/>
            <person name="Ratin M."/>
            <person name="Garczarek L."/>
            <person name="Vaulot D."/>
            <person name="Probert I."/>
            <person name="Calteau A."/>
            <person name="Gourvil P."/>
            <person name="Marie D."/>
            <person name="Grebert T."/>
            <person name="Bouchier C."/>
            <person name="Le Panse S."/>
            <person name="Gachenot M."/>
            <person name="Rodriguez F."/>
            <person name="Garrido J.L."/>
        </authorList>
    </citation>
    <scope>NUCLEOTIDE SEQUENCE [LARGE SCALE GENOMIC DNA]</scope>
    <source>
        <strain evidence="2 3">RCC1774</strain>
    </source>
</reference>
<organism evidence="2 3">
    <name type="scientific">Acaryochloris thomasi RCC1774</name>
    <dbReference type="NCBI Taxonomy" id="1764569"/>
    <lineage>
        <taxon>Bacteria</taxon>
        <taxon>Bacillati</taxon>
        <taxon>Cyanobacteriota</taxon>
        <taxon>Cyanophyceae</taxon>
        <taxon>Acaryochloridales</taxon>
        <taxon>Acaryochloridaceae</taxon>
        <taxon>Acaryochloris</taxon>
        <taxon>Acaryochloris thomasi</taxon>
    </lineage>
</organism>
<comment type="caution">
    <text evidence="2">The sequence shown here is derived from an EMBL/GenBank/DDBJ whole genome shotgun (WGS) entry which is preliminary data.</text>
</comment>
<name>A0A2W1JLP0_9CYAN</name>
<proteinExistence type="predicted"/>
<dbReference type="Gene3D" id="2.160.20.10">
    <property type="entry name" value="Single-stranded right-handed beta-helix, Pectin lyase-like"/>
    <property type="match status" value="2"/>
</dbReference>
<accession>A0A2W1JLP0</accession>
<feature type="signal peptide" evidence="1">
    <location>
        <begin position="1"/>
        <end position="21"/>
    </location>
</feature>
<protein>
    <recommendedName>
        <fullName evidence="4">Right handed beta helix domain-containing protein</fullName>
    </recommendedName>
</protein>
<evidence type="ECO:0000313" key="3">
    <source>
        <dbReference type="Proteomes" id="UP000248857"/>
    </source>
</evidence>